<name>A0A0E9W855_ANGAN</name>
<proteinExistence type="predicted"/>
<dbReference type="AlphaFoldDB" id="A0A0E9W855"/>
<reference evidence="1" key="1">
    <citation type="submission" date="2014-11" db="EMBL/GenBank/DDBJ databases">
        <authorList>
            <person name="Amaro Gonzalez C."/>
        </authorList>
    </citation>
    <scope>NUCLEOTIDE SEQUENCE</scope>
</reference>
<reference evidence="1" key="2">
    <citation type="journal article" date="2015" name="Fish Shellfish Immunol.">
        <title>Early steps in the European eel (Anguilla anguilla)-Vibrio vulnificus interaction in the gills: Role of the RtxA13 toxin.</title>
        <authorList>
            <person name="Callol A."/>
            <person name="Pajuelo D."/>
            <person name="Ebbesson L."/>
            <person name="Teles M."/>
            <person name="MacKenzie S."/>
            <person name="Amaro C."/>
        </authorList>
    </citation>
    <scope>NUCLEOTIDE SEQUENCE</scope>
</reference>
<dbReference type="EMBL" id="GBXM01022013">
    <property type="protein sequence ID" value="JAH86564.1"/>
    <property type="molecule type" value="Transcribed_RNA"/>
</dbReference>
<protein>
    <submittedName>
        <fullName evidence="1">Uncharacterized protein</fullName>
    </submittedName>
</protein>
<evidence type="ECO:0000313" key="1">
    <source>
        <dbReference type="EMBL" id="JAH86564.1"/>
    </source>
</evidence>
<sequence>MNPRGSNSQLLNTPEKRTCWKVCISETWRPSSKSKIKMVE</sequence>
<accession>A0A0E9W855</accession>
<organism evidence="1">
    <name type="scientific">Anguilla anguilla</name>
    <name type="common">European freshwater eel</name>
    <name type="synonym">Muraena anguilla</name>
    <dbReference type="NCBI Taxonomy" id="7936"/>
    <lineage>
        <taxon>Eukaryota</taxon>
        <taxon>Metazoa</taxon>
        <taxon>Chordata</taxon>
        <taxon>Craniata</taxon>
        <taxon>Vertebrata</taxon>
        <taxon>Euteleostomi</taxon>
        <taxon>Actinopterygii</taxon>
        <taxon>Neopterygii</taxon>
        <taxon>Teleostei</taxon>
        <taxon>Anguilliformes</taxon>
        <taxon>Anguillidae</taxon>
        <taxon>Anguilla</taxon>
    </lineage>
</organism>